<accession>A0A0L0DK86</accession>
<dbReference type="Proteomes" id="UP000054408">
    <property type="component" value="Unassembled WGS sequence"/>
</dbReference>
<keyword evidence="4" id="KW-0067">ATP-binding</keyword>
<dbReference type="InterPro" id="IPR025696">
    <property type="entry name" value="Beta-barrel_MTR4"/>
</dbReference>
<keyword evidence="3" id="KW-0347">Helicase</keyword>
<dbReference type="OMA" id="GADGIYM"/>
<evidence type="ECO:0000256" key="4">
    <source>
        <dbReference type="ARBA" id="ARBA00022840"/>
    </source>
</evidence>
<dbReference type="CDD" id="cd18795">
    <property type="entry name" value="SF2_C_Ski2"/>
    <property type="match status" value="1"/>
</dbReference>
<dbReference type="SUPFAM" id="SSF52540">
    <property type="entry name" value="P-loop containing nucleoside triphosphate hydrolases"/>
    <property type="match status" value="1"/>
</dbReference>
<keyword evidence="2" id="KW-0378">Hydrolase</keyword>
<dbReference type="GeneID" id="25567159"/>
<dbReference type="FunFam" id="3.40.50.300:FF:000141">
    <property type="entry name" value="ATP-dependent RNA helicase DOB1"/>
    <property type="match status" value="1"/>
</dbReference>
<dbReference type="InterPro" id="IPR048392">
    <property type="entry name" value="MTR4-like_stalk"/>
</dbReference>
<evidence type="ECO:0000256" key="3">
    <source>
        <dbReference type="ARBA" id="ARBA00022806"/>
    </source>
</evidence>
<dbReference type="Gene3D" id="3.40.50.300">
    <property type="entry name" value="P-loop containing nucleotide triphosphate hydrolases"/>
    <property type="match status" value="1"/>
</dbReference>
<dbReference type="Pfam" id="PF21408">
    <property type="entry name" value="MTR4-like_stalk"/>
    <property type="match status" value="1"/>
</dbReference>
<dbReference type="STRING" id="461836.A0A0L0DK86"/>
<evidence type="ECO:0000313" key="6">
    <source>
        <dbReference type="EMBL" id="KNC52605.1"/>
    </source>
</evidence>
<dbReference type="RefSeq" id="XP_013755164.1">
    <property type="nucleotide sequence ID" value="XM_013899710.1"/>
</dbReference>
<dbReference type="Pfam" id="PF13234">
    <property type="entry name" value="MTR4_beta-barrel"/>
    <property type="match status" value="1"/>
</dbReference>
<evidence type="ECO:0000313" key="7">
    <source>
        <dbReference type="Proteomes" id="UP000054408"/>
    </source>
</evidence>
<sequence>MIMDRGYDPVIVFSFSKRECEGYASQMSKLDFNSEDEKELVDAVYANAIDSLSEEDRALPQITTMLPLLRRGIGIHHSGLLPILKEIIEILFQEGLLKALFATETFSIGLNMPAKTVVFTAARKFDGVSMRYVRSGEYIQMSGRAGRRGLDDRGIVILMLDEKLETDTTKEMIKGAPDELNSAFHVSYNMLLNMLRLEFADPEFMLLASFHQFQNEKSLPQLEAQLEALTAAKAALVVPDEANHESYYNLRKQITKLRAGLRDIINEPKYIVPFLKPGRLARVRVDSETDFGWGIIVSHYTRKASSKVTDDKGSLAAGAVTSHVVDMILGCDAGDGTAPAFALAPTPPAPGSKPHPRIVPVLVSLLDGVSSLRVRLPDSLSSDSDIAATFGKVGEALRRFDGAIPLLDPIENLNIKSKDFVKKLKKLESLALRLHSHPLLAGASASGGGDESTAATPLPPSKLVQLALASDPGLPDSFQIFEQRKRLEEQAELVRAGIRESSHLALKEDMKKMQRVLRRLGHLSTDNVIELKGRVAVEINAGDELVLTEMMFDGLFSTLTPAEVAGILSCFVFQGKSKEQVKIQPNVTKVLNKMKIITRRIGQVKIDCKLEVDLEEYVESFPPHVLPAVMAWADGKSFAEVMKLTDVFEGSIIRAMRRLDELLRQLGDAAKSIGDADLETKFGQASAAIKRDIVFAASLYL</sequence>
<dbReference type="EMBL" id="GL349474">
    <property type="protein sequence ID" value="KNC52605.1"/>
    <property type="molecule type" value="Genomic_DNA"/>
</dbReference>
<dbReference type="SMART" id="SM00490">
    <property type="entry name" value="HELICc"/>
    <property type="match status" value="1"/>
</dbReference>
<evidence type="ECO:0000256" key="1">
    <source>
        <dbReference type="ARBA" id="ARBA00022741"/>
    </source>
</evidence>
<gene>
    <name evidence="6" type="ORF">AMSG_08468</name>
</gene>
<dbReference type="Gene3D" id="1.10.3380.30">
    <property type="match status" value="1"/>
</dbReference>
<keyword evidence="7" id="KW-1185">Reference proteome</keyword>
<dbReference type="GO" id="GO:0005524">
    <property type="term" value="F:ATP binding"/>
    <property type="evidence" value="ECO:0007669"/>
    <property type="project" value="UniProtKB-KW"/>
</dbReference>
<dbReference type="InterPro" id="IPR027417">
    <property type="entry name" value="P-loop_NTPase"/>
</dbReference>
<keyword evidence="1" id="KW-0547">Nucleotide-binding</keyword>
<dbReference type="InterPro" id="IPR050699">
    <property type="entry name" value="RNA-DNA_Helicase"/>
</dbReference>
<dbReference type="OrthoDB" id="64767at2759"/>
<dbReference type="GO" id="GO:0000460">
    <property type="term" value="P:maturation of 5.8S rRNA"/>
    <property type="evidence" value="ECO:0007669"/>
    <property type="project" value="TreeGrafter"/>
</dbReference>
<protein>
    <recommendedName>
        <fullName evidence="5">Helicase C-terminal domain-containing protein</fullName>
    </recommendedName>
</protein>
<reference evidence="6 7" key="1">
    <citation type="submission" date="2010-05" db="EMBL/GenBank/DDBJ databases">
        <title>The Genome Sequence of Thecamonas trahens ATCC 50062.</title>
        <authorList>
            <consortium name="The Broad Institute Genome Sequencing Platform"/>
            <person name="Russ C."/>
            <person name="Cuomo C."/>
            <person name="Shea T."/>
            <person name="Young S.K."/>
            <person name="Zeng Q."/>
            <person name="Koehrsen M."/>
            <person name="Haas B."/>
            <person name="Borodovsky M."/>
            <person name="Guigo R."/>
            <person name="Alvarado L."/>
            <person name="Berlin A."/>
            <person name="Bochicchio J."/>
            <person name="Borenstein D."/>
            <person name="Chapman S."/>
            <person name="Chen Z."/>
            <person name="Freedman E."/>
            <person name="Gellesch M."/>
            <person name="Goldberg J."/>
            <person name="Griggs A."/>
            <person name="Gujja S."/>
            <person name="Heilman E."/>
            <person name="Heiman D."/>
            <person name="Hepburn T."/>
            <person name="Howarth C."/>
            <person name="Jen D."/>
            <person name="Larson L."/>
            <person name="Mehta T."/>
            <person name="Park D."/>
            <person name="Pearson M."/>
            <person name="Roberts A."/>
            <person name="Saif S."/>
            <person name="Shenoy N."/>
            <person name="Sisk P."/>
            <person name="Stolte C."/>
            <person name="Sykes S."/>
            <person name="Thomson T."/>
            <person name="Walk T."/>
            <person name="White J."/>
            <person name="Yandava C."/>
            <person name="Burger G."/>
            <person name="Gray M.W."/>
            <person name="Holland P.W.H."/>
            <person name="King N."/>
            <person name="Lang F.B.F."/>
            <person name="Roger A.J."/>
            <person name="Ruiz-Trillo I."/>
            <person name="Lander E."/>
            <person name="Nusbaum C."/>
        </authorList>
    </citation>
    <scope>NUCLEOTIDE SEQUENCE [LARGE SCALE GENOMIC DNA]</scope>
    <source>
        <strain evidence="6 7">ATCC 50062</strain>
    </source>
</reference>
<dbReference type="GO" id="GO:0004386">
    <property type="term" value="F:helicase activity"/>
    <property type="evidence" value="ECO:0007669"/>
    <property type="project" value="UniProtKB-KW"/>
</dbReference>
<dbReference type="AlphaFoldDB" id="A0A0L0DK86"/>
<dbReference type="GO" id="GO:0005634">
    <property type="term" value="C:nucleus"/>
    <property type="evidence" value="ECO:0007669"/>
    <property type="project" value="TreeGrafter"/>
</dbReference>
<evidence type="ECO:0000256" key="2">
    <source>
        <dbReference type="ARBA" id="ARBA00022801"/>
    </source>
</evidence>
<dbReference type="GO" id="GO:0016787">
    <property type="term" value="F:hydrolase activity"/>
    <property type="evidence" value="ECO:0007669"/>
    <property type="project" value="UniProtKB-KW"/>
</dbReference>
<dbReference type="SMART" id="SM01142">
    <property type="entry name" value="DSHCT"/>
    <property type="match status" value="1"/>
</dbReference>
<dbReference type="Gene3D" id="2.40.30.300">
    <property type="match status" value="1"/>
</dbReference>
<dbReference type="PANTHER" id="PTHR12131:SF7">
    <property type="entry name" value="EXOSOME RNA HELICASE MTR4"/>
    <property type="match status" value="1"/>
</dbReference>
<feature type="domain" description="Helicase C-terminal" evidence="5">
    <location>
        <begin position="2"/>
        <end position="198"/>
    </location>
</feature>
<dbReference type="InterPro" id="IPR012961">
    <property type="entry name" value="Ski2/MTR4_C"/>
</dbReference>
<name>A0A0L0DK86_THETB</name>
<proteinExistence type="predicted"/>
<organism evidence="6 7">
    <name type="scientific">Thecamonas trahens ATCC 50062</name>
    <dbReference type="NCBI Taxonomy" id="461836"/>
    <lineage>
        <taxon>Eukaryota</taxon>
        <taxon>Apusozoa</taxon>
        <taxon>Apusomonadida</taxon>
        <taxon>Apusomonadidae</taxon>
        <taxon>Thecamonas</taxon>
    </lineage>
</organism>
<dbReference type="PROSITE" id="PS51194">
    <property type="entry name" value="HELICASE_CTER"/>
    <property type="match status" value="1"/>
</dbReference>
<dbReference type="Pfam" id="PF08148">
    <property type="entry name" value="DSHCT"/>
    <property type="match status" value="1"/>
</dbReference>
<dbReference type="PANTHER" id="PTHR12131">
    <property type="entry name" value="ATP-DEPENDENT RNA AND DNA HELICASE"/>
    <property type="match status" value="1"/>
</dbReference>
<dbReference type="eggNOG" id="KOG0948">
    <property type="taxonomic scope" value="Eukaryota"/>
</dbReference>
<evidence type="ECO:0000259" key="5">
    <source>
        <dbReference type="PROSITE" id="PS51194"/>
    </source>
</evidence>
<dbReference type="InterPro" id="IPR001650">
    <property type="entry name" value="Helicase_C-like"/>
</dbReference>